<dbReference type="SUPFAM" id="SSF55048">
    <property type="entry name" value="Probable ACP-binding domain of malonyl-CoA ACP transacylase"/>
    <property type="match status" value="1"/>
</dbReference>
<dbReference type="InterPro" id="IPR013785">
    <property type="entry name" value="Aldolase_TIM"/>
</dbReference>
<dbReference type="EC" id="2.3.1.39" evidence="1"/>
<comment type="catalytic activity">
    <reaction evidence="4">
        <text>holo-[ACP] + malonyl-CoA = malonyl-[ACP] + CoA</text>
        <dbReference type="Rhea" id="RHEA:41792"/>
        <dbReference type="Rhea" id="RHEA-COMP:9623"/>
        <dbReference type="Rhea" id="RHEA-COMP:9685"/>
        <dbReference type="ChEBI" id="CHEBI:57287"/>
        <dbReference type="ChEBI" id="CHEBI:57384"/>
        <dbReference type="ChEBI" id="CHEBI:64479"/>
        <dbReference type="ChEBI" id="CHEBI:78449"/>
        <dbReference type="EC" id="2.3.1.39"/>
    </reaction>
</comment>
<evidence type="ECO:0000256" key="4">
    <source>
        <dbReference type="ARBA" id="ARBA00048462"/>
    </source>
</evidence>
<proteinExistence type="predicted"/>
<dbReference type="Proteomes" id="UP000267804">
    <property type="component" value="Chromosome"/>
</dbReference>
<evidence type="ECO:0000256" key="1">
    <source>
        <dbReference type="ARBA" id="ARBA00013258"/>
    </source>
</evidence>
<dbReference type="NCBIfam" id="TIGR00128">
    <property type="entry name" value="fabD"/>
    <property type="match status" value="1"/>
</dbReference>
<dbReference type="Pfam" id="PF03060">
    <property type="entry name" value="NMO"/>
    <property type="match status" value="1"/>
</dbReference>
<dbReference type="EMBL" id="CP024087">
    <property type="protein sequence ID" value="AYF27028.1"/>
    <property type="molecule type" value="Genomic_DNA"/>
</dbReference>
<keyword evidence="2 6" id="KW-0808">Transferase</keyword>
<dbReference type="InterPro" id="IPR016036">
    <property type="entry name" value="Malonyl_transacylase_ACP-bd"/>
</dbReference>
<dbReference type="SUPFAM" id="SSF51412">
    <property type="entry name" value="Inosine monophosphate dehydrogenase (IMPDH)"/>
    <property type="match status" value="1"/>
</dbReference>
<evidence type="ECO:0000259" key="5">
    <source>
        <dbReference type="SMART" id="SM00827"/>
    </source>
</evidence>
<dbReference type="Gene3D" id="3.30.70.250">
    <property type="entry name" value="Malonyl-CoA ACP transacylase, ACP-binding"/>
    <property type="match status" value="1"/>
</dbReference>
<dbReference type="PANTHER" id="PTHR42681">
    <property type="entry name" value="MALONYL-COA-ACYL CARRIER PROTEIN TRANSACYLASE, MITOCHONDRIAL"/>
    <property type="match status" value="1"/>
</dbReference>
<gene>
    <name evidence="6" type="primary">fabD</name>
    <name evidence="6" type="ORF">CSH63_06210</name>
</gene>
<evidence type="ECO:0000256" key="3">
    <source>
        <dbReference type="ARBA" id="ARBA00023315"/>
    </source>
</evidence>
<dbReference type="NCBIfam" id="TIGR02814">
    <property type="entry name" value="pfaD_fam"/>
    <property type="match status" value="1"/>
</dbReference>
<dbReference type="Gene3D" id="3.20.20.70">
    <property type="entry name" value="Aldolase class I"/>
    <property type="match status" value="1"/>
</dbReference>
<dbReference type="GO" id="GO:0005829">
    <property type="term" value="C:cytosol"/>
    <property type="evidence" value="ECO:0007669"/>
    <property type="project" value="TreeGrafter"/>
</dbReference>
<protein>
    <recommendedName>
        <fullName evidence="1">[acyl-carrier-protein] S-malonyltransferase</fullName>
        <ecNumber evidence="1">2.3.1.39</ecNumber>
    </recommendedName>
</protein>
<dbReference type="InterPro" id="IPR001227">
    <property type="entry name" value="Ac_transferase_dom_sf"/>
</dbReference>
<dbReference type="GO" id="GO:0004314">
    <property type="term" value="F:[acyl-carrier-protein] S-malonyltransferase activity"/>
    <property type="evidence" value="ECO:0007669"/>
    <property type="project" value="UniProtKB-EC"/>
</dbReference>
<dbReference type="InterPro" id="IPR014179">
    <property type="entry name" value="PfaD-like_TIM-barrel"/>
</dbReference>
<keyword evidence="3" id="KW-0012">Acyltransferase</keyword>
<dbReference type="GO" id="GO:0006633">
    <property type="term" value="P:fatty acid biosynthetic process"/>
    <property type="evidence" value="ECO:0007669"/>
    <property type="project" value="TreeGrafter"/>
</dbReference>
<accession>A0A386WH79</accession>
<organism evidence="6 7">
    <name type="scientific">Micromonospora tulbaghiae</name>
    <dbReference type="NCBI Taxonomy" id="479978"/>
    <lineage>
        <taxon>Bacteria</taxon>
        <taxon>Bacillati</taxon>
        <taxon>Actinomycetota</taxon>
        <taxon>Actinomycetes</taxon>
        <taxon>Micromonosporales</taxon>
        <taxon>Micromonosporaceae</taxon>
        <taxon>Micromonospora</taxon>
    </lineage>
</organism>
<dbReference type="InterPro" id="IPR004410">
    <property type="entry name" value="Malonyl_CoA-ACP_transAc_FabD"/>
</dbReference>
<reference evidence="6 7" key="1">
    <citation type="submission" date="2017-10" db="EMBL/GenBank/DDBJ databases">
        <title>Integration of genomic and chemical information greatly accelerates assignment of the full stereostructure of myelolactone, a potent inhibitor of myeloma from a marine-derived Micromonospora.</title>
        <authorList>
            <person name="Kim M.C."/>
            <person name="Machado H."/>
            <person name="Jensen P.R."/>
            <person name="Fenical W."/>
        </authorList>
    </citation>
    <scope>NUCLEOTIDE SEQUENCE [LARGE SCALE GENOMIC DNA]</scope>
    <source>
        <strain evidence="6 7">CNY-010</strain>
    </source>
</reference>
<evidence type="ECO:0000313" key="6">
    <source>
        <dbReference type="EMBL" id="AYF27028.1"/>
    </source>
</evidence>
<evidence type="ECO:0000256" key="2">
    <source>
        <dbReference type="ARBA" id="ARBA00022679"/>
    </source>
</evidence>
<dbReference type="InterPro" id="IPR049489">
    <property type="entry name" value="FabD-like_helical_ins"/>
</dbReference>
<name>A0A386WH79_9ACTN</name>
<evidence type="ECO:0000313" key="7">
    <source>
        <dbReference type="Proteomes" id="UP000267804"/>
    </source>
</evidence>
<dbReference type="Gene3D" id="3.40.366.10">
    <property type="entry name" value="Malonyl-Coenzyme A Acyl Carrier Protein, domain 2"/>
    <property type="match status" value="1"/>
</dbReference>
<feature type="domain" description="Malonyl-CoA:ACP transacylase (MAT)" evidence="5">
    <location>
        <begin position="28"/>
        <end position="321"/>
    </location>
</feature>
<sequence>MLLNSGQPVRPAGRTVQVVSTRPKSAWVFPGQGAQRRGMGGDLFDRFPAECAAADRIIGVPVARLCRDDALLGDTRYAQPALFVVGALAYLAARDEEPPPDYLAGHSLGEYAALFAAGCLDFEDALRLVCRRGEIMARAAGGGMLAVLGERLDRLPGVLADAGVDDVDVANDNADGQVTLSGPRESLSAAARAVTAAGLGRCVPLPVAAAFHSRYMRAAAAEFADVLSEVRFAPPRVPVISNVTARPHDPLLLPDLLAVQLRRPVRWRETMAYLVGRGVRTVRELGPGRVLTDLFRPVLAAAPAVPDGGDRGPAALGCQRFRADYGVTWAYLAGSMYRGISSVAMVARLGKAGLLGFFGAGGFDRDEVEAVLRSLTADPGPGRFGMNLLAMPDNPALESALAELYVRHDVRYVEAAGYTGVTAALVRFRFAGAHLSADGTPVAVRHVVAKVSRPEVAAAFLAPPPASVLAALVAEGALSAGEAAAAARLPVSGDLCAEADSAGHTDARSALTLVPDLVLLRDAEMLRHRYPERIRVGAAGGLGTPEAVAAAFVLGADFVVTGSVNQATPEAGTSPEVKDLLARAGIQDTAYAPAGDTFEFGSRVQVLRRGTMFAARATQLLQLYHRYDTWDEVPAAIRDAVERTTFRRPFAQVWRETERHYRATGRAAEVERADPRRRMALAFKWYFAHATDVALRGDTTERANFQVHTGPAMGAFNRYVRGTELADWRLRHVDVIAELLMRGAADVLRRHCPPVASSEQSGCSDAD</sequence>
<dbReference type="InterPro" id="IPR014043">
    <property type="entry name" value="Acyl_transferase_dom"/>
</dbReference>
<dbReference type="PANTHER" id="PTHR42681:SF1">
    <property type="entry name" value="MALONYL-COA-ACYL CARRIER PROTEIN TRANSACYLASE, MITOCHONDRIAL"/>
    <property type="match status" value="1"/>
</dbReference>
<dbReference type="InterPro" id="IPR050858">
    <property type="entry name" value="Mal-CoA-ACP_Trans/PKS_FabD"/>
</dbReference>
<dbReference type="SMART" id="SM00827">
    <property type="entry name" value="PKS_AT"/>
    <property type="match status" value="1"/>
</dbReference>
<dbReference type="InterPro" id="IPR016035">
    <property type="entry name" value="Acyl_Trfase/lysoPLipase"/>
</dbReference>
<dbReference type="SUPFAM" id="SSF52151">
    <property type="entry name" value="FabD/lysophospholipase-like"/>
    <property type="match status" value="1"/>
</dbReference>
<dbReference type="AlphaFoldDB" id="A0A386WH79"/>
<dbReference type="Pfam" id="PF21607">
    <property type="entry name" value="FabD_helical_ins"/>
    <property type="match status" value="1"/>
</dbReference>
<dbReference type="Pfam" id="PF00698">
    <property type="entry name" value="Acyl_transf_1"/>
    <property type="match status" value="1"/>
</dbReference>
<dbReference type="KEGG" id="mtua:CSH63_06210"/>